<keyword evidence="18" id="KW-1185">Reference proteome</keyword>
<dbReference type="GO" id="GO:0016125">
    <property type="term" value="P:sterol metabolic process"/>
    <property type="evidence" value="ECO:0007669"/>
    <property type="project" value="TreeGrafter"/>
</dbReference>
<evidence type="ECO:0000259" key="16">
    <source>
        <dbReference type="PROSITE" id="PS50102"/>
    </source>
</evidence>
<evidence type="ECO:0000256" key="4">
    <source>
        <dbReference type="ARBA" id="ARBA00022692"/>
    </source>
</evidence>
<evidence type="ECO:0000256" key="11">
    <source>
        <dbReference type="ARBA" id="ARBA00060577"/>
    </source>
</evidence>
<sequence>MEAPASFSPLTIALSLAMAAVILCQLLLKLFAAATPSPSLPPGCMGFPFVGETLSFLKPHHSNSIGTFLQRHCSRFGKVFKSHLFGSWAIVSCDRELNMFILQNDDKLFKVSYPKAMHGILGSNSLIIAAGDTHRKLRNVVVSFVSWCKSNPTFLHCVDKLSVSLMDSWRSQTRVLFCKEVKMFALSVMVKELLGIEANESIGSRILDEFETYMKGFVSLPLNLLGTPYYKAVKARAKLSGIVKEMMRERKKKGLVVGVEKERDDHENFLDVIMSNWKLDEEEIVSVVLDILLGGYETTATLMGLIVYFLAHSPPHVLAKLKEEHEGIRNGKGKGEYLNLEDYKQMEFTCNVIYEAMRCGNVVKFLHREAIKDVKFKDIFIPSGWKVHPVFSAIHLDPTLHPYPQQFNPWRWRDDKEMSKKVTPFGGGPRLCPGIELAKLEIAFFLHHLVLNYRWKTSADECPLAYPYLQSLFRLFIRAAHCRPLFLSLARVTARMPKEESFEVGLTTDCSPESSKKLKGSKKKKKQLLVEGVDVMERNVEGSFELWESNINSEVKNKKKRKKITIQCVVENSIQAEAGEYEIKAERSVKEGSPLSDGGSEKNEILEERQFALENDENERADSIVRETSGEKILESNNGKTDQRNIKRKKRLLKEVANADMRGICYLSRVPPHMDPLKLRQILSQYGEIQRIYLAPEDAANQVKRKRAGGFRGQFFSEGWVEFTDKRVAKKVANMLNGEQIGGRKRSSFYYDLWNIKYLSKFKWDDLTEETAYKHAIREQKMALEISAAKRERDFYLSKVDKSRALKSIEERLKKKQKLREDSEMNSELADSQKLPKLIRNFPQTQPVADSAVQDKPKLSTNFLAGVFGGS</sequence>
<feature type="domain" description="RRM" evidence="16">
    <location>
        <begin position="663"/>
        <end position="745"/>
    </location>
</feature>
<evidence type="ECO:0000256" key="7">
    <source>
        <dbReference type="ARBA" id="ARBA00023004"/>
    </source>
</evidence>
<evidence type="ECO:0000256" key="2">
    <source>
        <dbReference type="ARBA" id="ARBA00004972"/>
    </source>
</evidence>
<organism evidence="17 18">
    <name type="scientific">Cucurbita argyrosperma subsp. sororia</name>
    <dbReference type="NCBI Taxonomy" id="37648"/>
    <lineage>
        <taxon>Eukaryota</taxon>
        <taxon>Viridiplantae</taxon>
        <taxon>Streptophyta</taxon>
        <taxon>Embryophyta</taxon>
        <taxon>Tracheophyta</taxon>
        <taxon>Spermatophyta</taxon>
        <taxon>Magnoliopsida</taxon>
        <taxon>eudicotyledons</taxon>
        <taxon>Gunneridae</taxon>
        <taxon>Pentapetalae</taxon>
        <taxon>rosids</taxon>
        <taxon>fabids</taxon>
        <taxon>Cucurbitales</taxon>
        <taxon>Cucurbitaceae</taxon>
        <taxon>Cucurbiteae</taxon>
        <taxon>Cucurbita</taxon>
    </lineage>
</organism>
<comment type="pathway">
    <text evidence="9">Plant hormone biosynthesis; brassinosteroid biosynthesis.</text>
</comment>
<dbReference type="SMART" id="SM00360">
    <property type="entry name" value="RRM"/>
    <property type="match status" value="1"/>
</dbReference>
<dbReference type="InterPro" id="IPR001128">
    <property type="entry name" value="Cyt_P450"/>
</dbReference>
<gene>
    <name evidence="17" type="primary">CYP724B1</name>
    <name evidence="17" type="ORF">SDJN03_07635</name>
</gene>
<evidence type="ECO:0000256" key="5">
    <source>
        <dbReference type="ARBA" id="ARBA00022723"/>
    </source>
</evidence>
<dbReference type="GO" id="GO:0003723">
    <property type="term" value="F:RNA binding"/>
    <property type="evidence" value="ECO:0007669"/>
    <property type="project" value="UniProtKB-UniRule"/>
</dbReference>
<keyword evidence="14" id="KW-0694">RNA-binding</keyword>
<protein>
    <recommendedName>
        <fullName evidence="12">Cytochrome P450 724B1</fullName>
    </recommendedName>
    <alternativeName>
        <fullName evidence="13">(22S)-22-hydroxycampesterol synthase</fullName>
    </alternativeName>
</protein>
<dbReference type="PROSITE" id="PS50102">
    <property type="entry name" value="RRM"/>
    <property type="match status" value="1"/>
</dbReference>
<name>A0AAV6NWZ5_9ROSI</name>
<dbReference type="GO" id="GO:0004497">
    <property type="term" value="F:monooxygenase activity"/>
    <property type="evidence" value="ECO:0007669"/>
    <property type="project" value="InterPro"/>
</dbReference>
<comment type="pathway">
    <text evidence="11">Steroid biosynthesis.</text>
</comment>
<keyword evidence="7" id="KW-0408">Iron</keyword>
<evidence type="ECO:0000313" key="18">
    <source>
        <dbReference type="Proteomes" id="UP000685013"/>
    </source>
</evidence>
<reference evidence="17 18" key="1">
    <citation type="journal article" date="2021" name="Hortic Res">
        <title>The domestication of Cucurbita argyrosperma as revealed by the genome of its wild relative.</title>
        <authorList>
            <person name="Barrera-Redondo J."/>
            <person name="Sanchez-de la Vega G."/>
            <person name="Aguirre-Liguori J.A."/>
            <person name="Castellanos-Morales G."/>
            <person name="Gutierrez-Guerrero Y.T."/>
            <person name="Aguirre-Dugua X."/>
            <person name="Aguirre-Planter E."/>
            <person name="Tenaillon M.I."/>
            <person name="Lira-Saade R."/>
            <person name="Eguiarte L.E."/>
        </authorList>
    </citation>
    <scope>NUCLEOTIDE SEQUENCE [LARGE SCALE GENOMIC DNA]</scope>
    <source>
        <strain evidence="17">JBR-2021</strain>
    </source>
</reference>
<keyword evidence="5" id="KW-0479">Metal-binding</keyword>
<evidence type="ECO:0000256" key="10">
    <source>
        <dbReference type="ARBA" id="ARBA00052777"/>
    </source>
</evidence>
<feature type="region of interest" description="Disordered" evidence="15">
    <location>
        <begin position="817"/>
        <end position="836"/>
    </location>
</feature>
<evidence type="ECO:0000256" key="3">
    <source>
        <dbReference type="ARBA" id="ARBA00010617"/>
    </source>
</evidence>
<keyword evidence="4" id="KW-0812">Transmembrane</keyword>
<dbReference type="EMBL" id="JAGKQH010000004">
    <property type="protein sequence ID" value="KAG6602402.1"/>
    <property type="molecule type" value="Genomic_DNA"/>
</dbReference>
<dbReference type="GO" id="GO:0005506">
    <property type="term" value="F:iron ion binding"/>
    <property type="evidence" value="ECO:0007669"/>
    <property type="project" value="InterPro"/>
</dbReference>
<evidence type="ECO:0000256" key="15">
    <source>
        <dbReference type="SAM" id="MobiDB-lite"/>
    </source>
</evidence>
<comment type="caution">
    <text evidence="17">The sequence shown here is derived from an EMBL/GenBank/DDBJ whole genome shotgun (WGS) entry which is preliminary data.</text>
</comment>
<dbReference type="InterPro" id="IPR034353">
    <property type="entry name" value="ABT1/ESF2_RRM"/>
</dbReference>
<evidence type="ECO:0000256" key="8">
    <source>
        <dbReference type="ARBA" id="ARBA00023136"/>
    </source>
</evidence>
<dbReference type="PANTHER" id="PTHR24286">
    <property type="entry name" value="CYTOCHROME P450 26"/>
    <property type="match status" value="1"/>
</dbReference>
<evidence type="ECO:0000256" key="14">
    <source>
        <dbReference type="PROSITE-ProRule" id="PRU00176"/>
    </source>
</evidence>
<evidence type="ECO:0000256" key="13">
    <source>
        <dbReference type="ARBA" id="ARBA00077474"/>
    </source>
</evidence>
<dbReference type="GO" id="GO:0020037">
    <property type="term" value="F:heme binding"/>
    <property type="evidence" value="ECO:0007669"/>
    <property type="project" value="InterPro"/>
</dbReference>
<evidence type="ECO:0000256" key="12">
    <source>
        <dbReference type="ARBA" id="ARBA00067336"/>
    </source>
</evidence>
<keyword evidence="8" id="KW-0472">Membrane</keyword>
<dbReference type="InterPro" id="IPR000504">
    <property type="entry name" value="RRM_dom"/>
</dbReference>
<dbReference type="CDD" id="cd11043">
    <property type="entry name" value="CYP90-like"/>
    <property type="match status" value="1"/>
</dbReference>
<dbReference type="InterPro" id="IPR017972">
    <property type="entry name" value="Cyt_P450_CS"/>
</dbReference>
<proteinExistence type="inferred from homology"/>
<comment type="subcellular location">
    <subcellularLocation>
        <location evidence="1">Membrane</location>
        <topology evidence="1">Single-pass membrane protein</topology>
    </subcellularLocation>
</comment>
<dbReference type="FunFam" id="1.10.630.10:FF:000057">
    <property type="entry name" value="Cytochrome P450 724B1"/>
    <property type="match status" value="1"/>
</dbReference>
<accession>A0AAV6NWZ5</accession>
<dbReference type="GO" id="GO:0016132">
    <property type="term" value="P:brassinosteroid biosynthetic process"/>
    <property type="evidence" value="ECO:0007669"/>
    <property type="project" value="TreeGrafter"/>
</dbReference>
<evidence type="ECO:0000256" key="9">
    <source>
        <dbReference type="ARBA" id="ARBA00037910"/>
    </source>
</evidence>
<dbReference type="PANTHER" id="PTHR24286:SF159">
    <property type="entry name" value="CYTOCHROME P450, FAMILY 724, SUBFAMILY A, POLYPEPTIDE 1"/>
    <property type="match status" value="1"/>
</dbReference>
<dbReference type="GO" id="GO:0016705">
    <property type="term" value="F:oxidoreductase activity, acting on paired donors, with incorporation or reduction of molecular oxygen"/>
    <property type="evidence" value="ECO:0007669"/>
    <property type="project" value="InterPro"/>
</dbReference>
<evidence type="ECO:0000313" key="17">
    <source>
        <dbReference type="EMBL" id="KAG6602402.1"/>
    </source>
</evidence>
<comment type="catalytic activity">
    <reaction evidence="10">
        <text>campesterol + reduced [NADPH--hemoprotein reductase] + O2 = (22S)-22-hydroxycampesterol + oxidized [NADPH--hemoprotein reductase] + H2O + H(+)</text>
        <dbReference type="Rhea" id="RHEA:69835"/>
        <dbReference type="Rhea" id="RHEA-COMP:11964"/>
        <dbReference type="Rhea" id="RHEA-COMP:11965"/>
        <dbReference type="ChEBI" id="CHEBI:15377"/>
        <dbReference type="ChEBI" id="CHEBI:15378"/>
        <dbReference type="ChEBI" id="CHEBI:15379"/>
        <dbReference type="ChEBI" id="CHEBI:28623"/>
        <dbReference type="ChEBI" id="CHEBI:57618"/>
        <dbReference type="ChEBI" id="CHEBI:58210"/>
        <dbReference type="ChEBI" id="CHEBI:72331"/>
    </reaction>
    <physiologicalReaction direction="left-to-right" evidence="10">
        <dbReference type="Rhea" id="RHEA:69836"/>
    </physiologicalReaction>
</comment>
<dbReference type="CDD" id="cd12263">
    <property type="entry name" value="RRM_ABT1_like"/>
    <property type="match status" value="1"/>
</dbReference>
<dbReference type="Pfam" id="PF00076">
    <property type="entry name" value="RRM_1"/>
    <property type="match status" value="1"/>
</dbReference>
<dbReference type="Pfam" id="PF00067">
    <property type="entry name" value="p450"/>
    <property type="match status" value="1"/>
</dbReference>
<evidence type="ECO:0000256" key="6">
    <source>
        <dbReference type="ARBA" id="ARBA00022989"/>
    </source>
</evidence>
<dbReference type="AlphaFoldDB" id="A0AAV6NWZ5"/>
<evidence type="ECO:0000256" key="1">
    <source>
        <dbReference type="ARBA" id="ARBA00004167"/>
    </source>
</evidence>
<dbReference type="Proteomes" id="UP000685013">
    <property type="component" value="Chromosome 4"/>
</dbReference>
<dbReference type="GO" id="GO:0016020">
    <property type="term" value="C:membrane"/>
    <property type="evidence" value="ECO:0007669"/>
    <property type="project" value="UniProtKB-SubCell"/>
</dbReference>
<comment type="similarity">
    <text evidence="3">Belongs to the cytochrome P450 family.</text>
</comment>
<comment type="pathway">
    <text evidence="2">Hormone biosynthesis.</text>
</comment>
<dbReference type="PROSITE" id="PS00086">
    <property type="entry name" value="CYTOCHROME_P450"/>
    <property type="match status" value="1"/>
</dbReference>
<keyword evidence="6" id="KW-1133">Transmembrane helix</keyword>
<feature type="non-terminal residue" evidence="17">
    <location>
        <position position="1"/>
    </location>
</feature>
<dbReference type="GO" id="GO:0010268">
    <property type="term" value="P:brassinosteroid homeostasis"/>
    <property type="evidence" value="ECO:0007669"/>
    <property type="project" value="TreeGrafter"/>
</dbReference>